<proteinExistence type="predicted"/>
<evidence type="ECO:0000259" key="3">
    <source>
        <dbReference type="Pfam" id="PF17425"/>
    </source>
</evidence>
<dbReference type="Proteomes" id="UP000006415">
    <property type="component" value="Unassembled WGS sequence"/>
</dbReference>
<dbReference type="RefSeq" id="WP_007147600.1">
    <property type="nucleotide sequence ID" value="NZ_AKCI01000001.1"/>
</dbReference>
<dbReference type="HOGENOM" id="CLU_024981_0_0_11"/>
<organism evidence="4 5">
    <name type="scientific">Scardovia wiggsiae F0424</name>
    <dbReference type="NCBI Taxonomy" id="857290"/>
    <lineage>
        <taxon>Bacteria</taxon>
        <taxon>Bacillati</taxon>
        <taxon>Actinomycetota</taxon>
        <taxon>Actinomycetes</taxon>
        <taxon>Bifidobacteriales</taxon>
        <taxon>Bifidobacteriaceae</taxon>
        <taxon>Scardovia</taxon>
    </lineage>
</organism>
<dbReference type="Gene3D" id="2.60.40.3100">
    <property type="entry name" value="Arylsulphate sulphotransferase monomer, N-terminal domain"/>
    <property type="match status" value="1"/>
</dbReference>
<feature type="transmembrane region" description="Helical" evidence="2">
    <location>
        <begin position="67"/>
        <end position="86"/>
    </location>
</feature>
<keyword evidence="5" id="KW-1185">Reference proteome</keyword>
<accession>J0WZS9</accession>
<evidence type="ECO:0000313" key="4">
    <source>
        <dbReference type="EMBL" id="EJD65089.1"/>
    </source>
</evidence>
<reference evidence="4 5" key="1">
    <citation type="submission" date="2012-01" db="EMBL/GenBank/DDBJ databases">
        <title>The Genome Sequence of Scardovia wiggsiae F0424.</title>
        <authorList>
            <consortium name="The Broad Institute Genome Sequencing Platform"/>
            <person name="Earl A."/>
            <person name="Ward D."/>
            <person name="Feldgarden M."/>
            <person name="Gevers D."/>
            <person name="Izard J."/>
            <person name="Ganesan A."/>
            <person name="Baranova O.V."/>
            <person name="Blanton J.M."/>
            <person name="Tanner A.C."/>
            <person name="Mathney J."/>
            <person name="Dewhirst F.E."/>
            <person name="Young S.K."/>
            <person name="Zeng Q."/>
            <person name="Gargeya S."/>
            <person name="Fitzgerald M."/>
            <person name="Haas B."/>
            <person name="Abouelleil A."/>
            <person name="Alvarado L."/>
            <person name="Arachchi H.M."/>
            <person name="Berlin A."/>
            <person name="Chapman S.B."/>
            <person name="Gearin G."/>
            <person name="Goldberg J."/>
            <person name="Griggs A."/>
            <person name="Gujja S."/>
            <person name="Hansen M."/>
            <person name="Heiman D."/>
            <person name="Howarth C."/>
            <person name="Larimer J."/>
            <person name="Lui A."/>
            <person name="MacDonald P.J.P."/>
            <person name="McCowen C."/>
            <person name="Montmayeur A."/>
            <person name="Murphy C."/>
            <person name="Neiman D."/>
            <person name="Pearson M."/>
            <person name="Priest M."/>
            <person name="Roberts A."/>
            <person name="Saif S."/>
            <person name="Shea T."/>
            <person name="Sisk P."/>
            <person name="Stolte C."/>
            <person name="Sykes S."/>
            <person name="Wortman J."/>
            <person name="Nusbaum C."/>
            <person name="Birren B."/>
        </authorList>
    </citation>
    <scope>NUCLEOTIDE SEQUENCE [LARGE SCALE GENOMIC DNA]</scope>
    <source>
        <strain evidence="4 5">F0424</strain>
    </source>
</reference>
<dbReference type="EMBL" id="AGZS01000002">
    <property type="protein sequence ID" value="EJD65089.1"/>
    <property type="molecule type" value="Genomic_DNA"/>
</dbReference>
<dbReference type="InterPro" id="IPR038477">
    <property type="entry name" value="ASST_N_sf"/>
</dbReference>
<comment type="caution">
    <text evidence="4">The sequence shown here is derived from an EMBL/GenBank/DDBJ whole genome shotgun (WGS) entry which is preliminary data.</text>
</comment>
<dbReference type="GO" id="GO:0004062">
    <property type="term" value="F:aryl sulfotransferase activity"/>
    <property type="evidence" value="ECO:0007669"/>
    <property type="project" value="InterPro"/>
</dbReference>
<evidence type="ECO:0000256" key="1">
    <source>
        <dbReference type="SAM" id="MobiDB-lite"/>
    </source>
</evidence>
<keyword evidence="2" id="KW-0472">Membrane</keyword>
<dbReference type="OrthoDB" id="1769548at2"/>
<keyword evidence="2" id="KW-0812">Transmembrane</keyword>
<evidence type="ECO:0000313" key="5">
    <source>
        <dbReference type="Proteomes" id="UP000006415"/>
    </source>
</evidence>
<feature type="region of interest" description="Disordered" evidence="1">
    <location>
        <begin position="1"/>
        <end position="40"/>
    </location>
</feature>
<name>J0WZS9_9BIFI</name>
<dbReference type="Pfam" id="PF17425">
    <property type="entry name" value="Arylsulfotran_N"/>
    <property type="match status" value="1"/>
</dbReference>
<keyword evidence="2" id="KW-1133">Transmembrane helix</keyword>
<dbReference type="InterPro" id="IPR035391">
    <property type="entry name" value="Arylsulfotran_N"/>
</dbReference>
<feature type="region of interest" description="Disordered" evidence="1">
    <location>
        <begin position="438"/>
        <end position="464"/>
    </location>
</feature>
<dbReference type="AlphaFoldDB" id="J0WZS9"/>
<dbReference type="eggNOG" id="ENOG5030U5H">
    <property type="taxonomic scope" value="Bacteria"/>
</dbReference>
<evidence type="ECO:0000256" key="2">
    <source>
        <dbReference type="SAM" id="Phobius"/>
    </source>
</evidence>
<dbReference type="InterPro" id="IPR010262">
    <property type="entry name" value="Arylsulfotransferase_bact"/>
</dbReference>
<feature type="region of interest" description="Disordered" evidence="1">
    <location>
        <begin position="526"/>
        <end position="551"/>
    </location>
</feature>
<dbReference type="SUPFAM" id="SSF101898">
    <property type="entry name" value="NHL repeat"/>
    <property type="match status" value="1"/>
</dbReference>
<sequence length="694" mass="76867">MADTHSSPARTADGRDPRKAAGRNPSHVAVVPDPGTRAAGTGQAFLRAHDIRTRQRKDMAEKPRYRAFKWIITLTVIAMIGVLGIWTTRQYYRAKNSLAATTVLTDRIKKIYTLDYQDQAQQKIDSYKKSRRYTPGNMLVLANPYGTNTTSLYTYFETDSPAKVSYTVSTPEDRSYPAFTRSAFQKQIYQTSHEFSVIGLIPAAKNIVTYTVTYEDGHTDIQKFTYVTGDLWGSAPVRLKKTVTARFRETDKGIRAGLARGLFAVFGLGTNSRDYVYLYDADGILRAEFPMMNNHGKNFSFHDGLMYYVSDFNQISAMDSRGKLVSIFNIPSIYQINSAHTFDSQGNLLLIASDKSQLDTNNLIVKVSSVTGTATEYINFSTLLNDYRKTTRRPLSTDNDLRWNWLMLDSIQYVPGGSVIVSSQETSTVMKIRLPDSAASPASSASGASSGDSTPGSTSADAAGTAASQPSITYFLGPHQIWDATVYSDYLYRKSEDFSTHAGQHSVEQLDDGDANSWISEYNSLRRKKHTAEASDGTSQPSGTGEGAELQPLGDGQHLVYMFNNNYGYSPTNTAVSWPGMVPGVNTVSQGDLSRYKSRFYIYRVDENSGTYTLASSFDIPYSPRYSNAQMIPVPQSSTSGDTSHTMLVLANTAQQHTWGIYSPQGDELVRFTASGISRTDSVYCYTFTGFYFS</sequence>
<feature type="domain" description="Arylsulfotransferase N-terminal" evidence="3">
    <location>
        <begin position="140"/>
        <end position="228"/>
    </location>
</feature>
<gene>
    <name evidence="4" type="ORF">HMPREF9156_00533</name>
</gene>
<dbReference type="Pfam" id="PF05935">
    <property type="entry name" value="Arylsulfotrans"/>
    <property type="match status" value="1"/>
</dbReference>
<dbReference type="STRING" id="857290.HMPREF9156_00533"/>
<protein>
    <recommendedName>
        <fullName evidence="3">Arylsulfotransferase N-terminal domain-containing protein</fullName>
    </recommendedName>
</protein>